<evidence type="ECO:0000259" key="3">
    <source>
        <dbReference type="PROSITE" id="PS50893"/>
    </source>
</evidence>
<dbReference type="Proteomes" id="UP000515570">
    <property type="component" value="Chromosome"/>
</dbReference>
<keyword evidence="5" id="KW-1185">Reference proteome</keyword>
<organism evidence="4 5">
    <name type="scientific">Corynebacterium hindlerae</name>
    <dbReference type="NCBI Taxonomy" id="699041"/>
    <lineage>
        <taxon>Bacteria</taxon>
        <taxon>Bacillati</taxon>
        <taxon>Actinomycetota</taxon>
        <taxon>Actinomycetes</taxon>
        <taxon>Mycobacteriales</taxon>
        <taxon>Corynebacteriaceae</taxon>
        <taxon>Corynebacterium</taxon>
    </lineage>
</organism>
<dbReference type="PANTHER" id="PTHR43158">
    <property type="entry name" value="SKFA PEPTIDE EXPORT ATP-BINDING PROTEIN SKFE"/>
    <property type="match status" value="1"/>
</dbReference>
<name>A0A7G5FCP3_9CORY</name>
<dbReference type="Pfam" id="PF00005">
    <property type="entry name" value="ABC_tran"/>
    <property type="match status" value="1"/>
</dbReference>
<keyword evidence="1" id="KW-0547">Nucleotide-binding</keyword>
<dbReference type="InterPro" id="IPR017871">
    <property type="entry name" value="ABC_transporter-like_CS"/>
</dbReference>
<dbReference type="Gene3D" id="3.40.50.300">
    <property type="entry name" value="P-loop containing nucleotide triphosphate hydrolases"/>
    <property type="match status" value="1"/>
</dbReference>
<dbReference type="InterPro" id="IPR003593">
    <property type="entry name" value="AAA+_ATPase"/>
</dbReference>
<dbReference type="PROSITE" id="PS50893">
    <property type="entry name" value="ABC_TRANSPORTER_2"/>
    <property type="match status" value="1"/>
</dbReference>
<sequence length="177" mass="19179">MLHVDVSYGYKLPLGSLARDFKPGMYGFAGPNGSGKSTLLLTIAGELAPISGEVVCAGERPIVRIGDPIFYPDLTVAEHLELLPVPFDQVVDSWQLGDLLPHPPIWLSSGQRQRVFLASQLSIPADVSIIDEPERHLDSDWTDFLAVELRELSGDRVVLVASHSPAILAACDEVIAL</sequence>
<dbReference type="GO" id="GO:0005524">
    <property type="term" value="F:ATP binding"/>
    <property type="evidence" value="ECO:0007669"/>
    <property type="project" value="UniProtKB-KW"/>
</dbReference>
<dbReference type="SMART" id="SM00382">
    <property type="entry name" value="AAA"/>
    <property type="match status" value="1"/>
</dbReference>
<evidence type="ECO:0000256" key="1">
    <source>
        <dbReference type="ARBA" id="ARBA00022741"/>
    </source>
</evidence>
<dbReference type="PANTHER" id="PTHR43158:SF2">
    <property type="entry name" value="SKFA PEPTIDE EXPORT ATP-BINDING PROTEIN SKFE"/>
    <property type="match status" value="1"/>
</dbReference>
<dbReference type="SUPFAM" id="SSF52540">
    <property type="entry name" value="P-loop containing nucleoside triphosphate hydrolases"/>
    <property type="match status" value="1"/>
</dbReference>
<proteinExistence type="predicted"/>
<evidence type="ECO:0000313" key="4">
    <source>
        <dbReference type="EMBL" id="QMV84384.1"/>
    </source>
</evidence>
<evidence type="ECO:0000256" key="2">
    <source>
        <dbReference type="ARBA" id="ARBA00022840"/>
    </source>
</evidence>
<protein>
    <submittedName>
        <fullName evidence="4">ATP-binding cassette domain-containing protein</fullName>
    </submittedName>
</protein>
<dbReference type="PROSITE" id="PS00211">
    <property type="entry name" value="ABC_TRANSPORTER_1"/>
    <property type="match status" value="1"/>
</dbReference>
<dbReference type="InterPro" id="IPR003439">
    <property type="entry name" value="ABC_transporter-like_ATP-bd"/>
</dbReference>
<reference evidence="4 5" key="1">
    <citation type="submission" date="2020-07" db="EMBL/GenBank/DDBJ databases">
        <title>non toxigenic Corynebacterium sp. nov from a clinical source.</title>
        <authorList>
            <person name="Bernier A.-M."/>
            <person name="Bernard K."/>
        </authorList>
    </citation>
    <scope>NUCLEOTIDE SEQUENCE [LARGE SCALE GENOMIC DNA]</scope>
    <source>
        <strain evidence="5">NML 93-0612</strain>
    </source>
</reference>
<dbReference type="EMBL" id="CP059833">
    <property type="protein sequence ID" value="QMV84384.1"/>
    <property type="molecule type" value="Genomic_DNA"/>
</dbReference>
<keyword evidence="2 4" id="KW-0067">ATP-binding</keyword>
<dbReference type="GO" id="GO:0016887">
    <property type="term" value="F:ATP hydrolysis activity"/>
    <property type="evidence" value="ECO:0007669"/>
    <property type="project" value="InterPro"/>
</dbReference>
<dbReference type="InterPro" id="IPR027417">
    <property type="entry name" value="P-loop_NTPase"/>
</dbReference>
<evidence type="ECO:0000313" key="5">
    <source>
        <dbReference type="Proteomes" id="UP000515570"/>
    </source>
</evidence>
<feature type="domain" description="ABC transporter" evidence="3">
    <location>
        <begin position="1"/>
        <end position="177"/>
    </location>
</feature>
<dbReference type="RefSeq" id="WP_182385193.1">
    <property type="nucleotide sequence ID" value="NZ_CP059833.1"/>
</dbReference>
<accession>A0A7G5FCP3</accession>
<gene>
    <name evidence="4" type="ORF">HW450_08375</name>
</gene>
<dbReference type="AlphaFoldDB" id="A0A7G5FCP3"/>